<evidence type="ECO:0000256" key="2">
    <source>
        <dbReference type="SAM" id="MobiDB-lite"/>
    </source>
</evidence>
<protein>
    <submittedName>
        <fullName evidence="5">LCP family protein</fullName>
    </submittedName>
</protein>
<dbReference type="Proteomes" id="UP000823886">
    <property type="component" value="Unassembled WGS sequence"/>
</dbReference>
<keyword evidence="3" id="KW-1133">Transmembrane helix</keyword>
<evidence type="ECO:0000313" key="6">
    <source>
        <dbReference type="Proteomes" id="UP000823886"/>
    </source>
</evidence>
<keyword evidence="3" id="KW-0472">Membrane</keyword>
<dbReference type="Pfam" id="PF03816">
    <property type="entry name" value="LytR_cpsA_psr"/>
    <property type="match status" value="1"/>
</dbReference>
<sequence>MSRKNRKRRGTGRKVLFVVEMLVLLLLVGALFVYTQINKKLDKLDFETQDGEDMEVQVNEGVSDNQVLHGYTNVALFGVDKRAEDGGYGNSDTAIIASINNDTKEIRLVSIYRDTYLRVNEDSEGNGIYNKFNSAYLIGGPGYATNIINTNMDLDIENYVSVDFSAMATAIDCLGGLDVPLSYEEIEHMNNYCVETSEQTGLDYTPIEKPDPAPADESQILDTYHLNGVQATAYCRIRQTASADMGRTERQRRVLNLMAEKAKSAGLNTLLDIMDEVFPMITTNFSKSELISLGKNILSYQLSENTGFPADFIMGKENTVPVTDLDCVIPTTLETNVSYLHEFLFGEKGYKPSGTILKRSDWILEKTGFGTDNIAQERKYLITDREIGTGYDDQTAADYGQSEENGYDSNTYSSDGNSYDSGYSDGSGDYGYDSGSGYDSSGDYDAEQSYDGSEDYSYGSSGTDSYDSEDYDSGSGYEETGYLDEEYE</sequence>
<dbReference type="InterPro" id="IPR004474">
    <property type="entry name" value="LytR_CpsA_psr"/>
</dbReference>
<comment type="similarity">
    <text evidence="1">Belongs to the LytR/CpsA/Psr (LCP) family.</text>
</comment>
<evidence type="ECO:0000313" key="5">
    <source>
        <dbReference type="EMBL" id="HJC65013.1"/>
    </source>
</evidence>
<feature type="compositionally biased region" description="Low complexity" evidence="2">
    <location>
        <begin position="455"/>
        <end position="465"/>
    </location>
</feature>
<name>A0A9D2PPS5_9FIRM</name>
<organism evidence="5 6">
    <name type="scientific">Candidatus Blautia merdavium</name>
    <dbReference type="NCBI Taxonomy" id="2838494"/>
    <lineage>
        <taxon>Bacteria</taxon>
        <taxon>Bacillati</taxon>
        <taxon>Bacillota</taxon>
        <taxon>Clostridia</taxon>
        <taxon>Lachnospirales</taxon>
        <taxon>Lachnospiraceae</taxon>
        <taxon>Blautia</taxon>
    </lineage>
</organism>
<feature type="transmembrane region" description="Helical" evidence="3">
    <location>
        <begin position="15"/>
        <end position="34"/>
    </location>
</feature>
<accession>A0A9D2PPS5</accession>
<reference evidence="5" key="2">
    <citation type="submission" date="2021-04" db="EMBL/GenBank/DDBJ databases">
        <authorList>
            <person name="Gilroy R."/>
        </authorList>
    </citation>
    <scope>NUCLEOTIDE SEQUENCE</scope>
    <source>
        <strain evidence="5">ChiBcec2-3848</strain>
    </source>
</reference>
<feature type="domain" description="Cell envelope-related transcriptional attenuator" evidence="4">
    <location>
        <begin position="90"/>
        <end position="263"/>
    </location>
</feature>
<keyword evidence="3" id="KW-0812">Transmembrane</keyword>
<dbReference type="NCBIfam" id="TIGR00350">
    <property type="entry name" value="lytR_cpsA_psr"/>
    <property type="match status" value="1"/>
</dbReference>
<evidence type="ECO:0000256" key="1">
    <source>
        <dbReference type="ARBA" id="ARBA00006068"/>
    </source>
</evidence>
<evidence type="ECO:0000259" key="4">
    <source>
        <dbReference type="Pfam" id="PF03816"/>
    </source>
</evidence>
<evidence type="ECO:0000256" key="3">
    <source>
        <dbReference type="SAM" id="Phobius"/>
    </source>
</evidence>
<feature type="compositionally biased region" description="Acidic residues" evidence="2">
    <location>
        <begin position="442"/>
        <end position="454"/>
    </location>
</feature>
<reference evidence="5" key="1">
    <citation type="journal article" date="2021" name="PeerJ">
        <title>Extensive microbial diversity within the chicken gut microbiome revealed by metagenomics and culture.</title>
        <authorList>
            <person name="Gilroy R."/>
            <person name="Ravi A."/>
            <person name="Getino M."/>
            <person name="Pursley I."/>
            <person name="Horton D.L."/>
            <person name="Alikhan N.F."/>
            <person name="Baker D."/>
            <person name="Gharbi K."/>
            <person name="Hall N."/>
            <person name="Watson M."/>
            <person name="Adriaenssens E.M."/>
            <person name="Foster-Nyarko E."/>
            <person name="Jarju S."/>
            <person name="Secka A."/>
            <person name="Antonio M."/>
            <person name="Oren A."/>
            <person name="Chaudhuri R.R."/>
            <person name="La Ragione R."/>
            <person name="Hildebrand F."/>
            <person name="Pallen M.J."/>
        </authorList>
    </citation>
    <scope>NUCLEOTIDE SEQUENCE</scope>
    <source>
        <strain evidence="5">ChiBcec2-3848</strain>
    </source>
</reference>
<dbReference type="InterPro" id="IPR050922">
    <property type="entry name" value="LytR/CpsA/Psr_CW_biosynth"/>
</dbReference>
<comment type="caution">
    <text evidence="5">The sequence shown here is derived from an EMBL/GenBank/DDBJ whole genome shotgun (WGS) entry which is preliminary data.</text>
</comment>
<feature type="compositionally biased region" description="Low complexity" evidence="2">
    <location>
        <begin position="407"/>
        <end position="441"/>
    </location>
</feature>
<dbReference type="AlphaFoldDB" id="A0A9D2PPS5"/>
<dbReference type="EMBL" id="DWVZ01000229">
    <property type="protein sequence ID" value="HJC65013.1"/>
    <property type="molecule type" value="Genomic_DNA"/>
</dbReference>
<dbReference type="PANTHER" id="PTHR33392">
    <property type="entry name" value="POLYISOPRENYL-TEICHOIC ACID--PEPTIDOGLYCAN TEICHOIC ACID TRANSFERASE TAGU"/>
    <property type="match status" value="1"/>
</dbReference>
<feature type="region of interest" description="Disordered" evidence="2">
    <location>
        <begin position="391"/>
        <end position="488"/>
    </location>
</feature>
<dbReference type="Gene3D" id="3.40.630.190">
    <property type="entry name" value="LCP protein"/>
    <property type="match status" value="1"/>
</dbReference>
<gene>
    <name evidence="5" type="ORF">H9753_15585</name>
</gene>
<proteinExistence type="inferred from homology"/>
<dbReference type="PANTHER" id="PTHR33392:SF6">
    <property type="entry name" value="POLYISOPRENYL-TEICHOIC ACID--PEPTIDOGLYCAN TEICHOIC ACID TRANSFERASE TAGU"/>
    <property type="match status" value="1"/>
</dbReference>